<dbReference type="KEGG" id="kma:B9H00_16495"/>
<gene>
    <name evidence="2" type="ORF">B9H00_16495</name>
</gene>
<dbReference type="PANTHER" id="PTHR10395:SF7">
    <property type="entry name" value="5-HYDROXYISOURATE HYDROLASE"/>
    <property type="match status" value="1"/>
</dbReference>
<organism evidence="2 3">
    <name type="scientific">Kushneria marisflavi</name>
    <dbReference type="NCBI Taxonomy" id="157779"/>
    <lineage>
        <taxon>Bacteria</taxon>
        <taxon>Pseudomonadati</taxon>
        <taxon>Pseudomonadota</taxon>
        <taxon>Gammaproteobacteria</taxon>
        <taxon>Oceanospirillales</taxon>
        <taxon>Halomonadaceae</taxon>
        <taxon>Kushneria</taxon>
    </lineage>
</organism>
<dbReference type="AlphaFoldDB" id="A0A240UTV1"/>
<dbReference type="InterPro" id="IPR036817">
    <property type="entry name" value="Transthyretin/HIU_hydrolase_sf"/>
</dbReference>
<dbReference type="EMBL" id="CP021358">
    <property type="protein sequence ID" value="ART64459.1"/>
    <property type="molecule type" value="Genomic_DNA"/>
</dbReference>
<evidence type="ECO:0000313" key="2">
    <source>
        <dbReference type="EMBL" id="ART64459.1"/>
    </source>
</evidence>
<evidence type="ECO:0000259" key="1">
    <source>
        <dbReference type="Pfam" id="PF00576"/>
    </source>
</evidence>
<name>A0A240UTV1_9GAMM</name>
<dbReference type="Gene3D" id="2.60.40.180">
    <property type="entry name" value="Transthyretin/hydroxyisourate hydrolase domain"/>
    <property type="match status" value="1"/>
</dbReference>
<dbReference type="SUPFAM" id="SSF49472">
    <property type="entry name" value="Transthyretin (synonym: prealbumin)"/>
    <property type="match status" value="1"/>
</dbReference>
<keyword evidence="3" id="KW-1185">Reference proteome</keyword>
<dbReference type="InterPro" id="IPR023416">
    <property type="entry name" value="Transthyretin/HIU_hydrolase_d"/>
</dbReference>
<reference evidence="2 3" key="1">
    <citation type="submission" date="2017-05" db="EMBL/GenBank/DDBJ databases">
        <authorList>
            <person name="Song R."/>
            <person name="Chenine A.L."/>
            <person name="Ruprecht R.M."/>
        </authorList>
    </citation>
    <scope>NUCLEOTIDE SEQUENCE [LARGE SCALE GENOMIC DNA]</scope>
    <source>
        <strain evidence="2">SW32</strain>
    </source>
</reference>
<dbReference type="Proteomes" id="UP000194457">
    <property type="component" value="Chromosome"/>
</dbReference>
<dbReference type="Pfam" id="PF00576">
    <property type="entry name" value="Transthyretin"/>
    <property type="match status" value="1"/>
</dbReference>
<sequence>MTIVEARRHCCSSKAAPMGAAFFLPLQAPMMAWTKVITRRSPVSQYYQTAENACDRDNALSFFERPQGALWERETGFQETDMATLTTRVLDQYHGIAVEGMVVSLEAHGDDEPIMTLHTNARGELEETLLQDGSGGHYRLIYHVRDYFLSRGVECPLLDRIPVEFTLSRGASETIVLLVSPWGYSVHRDSRSCHDNRVSGRR</sequence>
<evidence type="ECO:0000313" key="3">
    <source>
        <dbReference type="Proteomes" id="UP000194457"/>
    </source>
</evidence>
<feature type="domain" description="Transthyretin/hydroxyisourate hydrolase" evidence="1">
    <location>
        <begin position="85"/>
        <end position="188"/>
    </location>
</feature>
<dbReference type="GO" id="GO:0006144">
    <property type="term" value="P:purine nucleobase metabolic process"/>
    <property type="evidence" value="ECO:0007669"/>
    <property type="project" value="TreeGrafter"/>
</dbReference>
<protein>
    <recommendedName>
        <fullName evidence="1">Transthyretin/hydroxyisourate hydrolase domain-containing protein</fullName>
    </recommendedName>
</protein>
<proteinExistence type="predicted"/>
<accession>A0A240UTV1</accession>
<dbReference type="PANTHER" id="PTHR10395">
    <property type="entry name" value="URICASE AND TRANSTHYRETIN-RELATED"/>
    <property type="match status" value="1"/>
</dbReference>